<organism evidence="7 9">
    <name type="scientific">Clostridium neonatale</name>
    <dbReference type="NCBI Taxonomy" id="137838"/>
    <lineage>
        <taxon>Bacteria</taxon>
        <taxon>Bacillati</taxon>
        <taxon>Bacillota</taxon>
        <taxon>Clostridia</taxon>
        <taxon>Eubacteriales</taxon>
        <taxon>Clostridiaceae</taxon>
        <taxon>Clostridium</taxon>
    </lineage>
</organism>
<sequence>MKFIKDEEFIRGKCPMTKEEIRMLSIGKMNISEDSLVLDVGCGTGSITVQAALIAKKGKVIAIEKEDEAFEITQKNIEKFNCDNVEIIKKEGSSCLDELLDNNIKFDSIFVGGSSGHLEEILLKCNAALKNDGVIVMNFITLDNAYKGIEIMKNLDYKVDVSLVSISKNRGNSLMMMALNPIYVIQCFKSVKD</sequence>
<dbReference type="InterPro" id="IPR050714">
    <property type="entry name" value="Cobalamin_biosynth_MTase"/>
</dbReference>
<feature type="domain" description="Methyltransferase" evidence="6">
    <location>
        <begin position="33"/>
        <end position="146"/>
    </location>
</feature>
<dbReference type="GO" id="GO:0009236">
    <property type="term" value="P:cobalamin biosynthetic process"/>
    <property type="evidence" value="ECO:0007669"/>
    <property type="project" value="UniProtKB-UniPathway"/>
</dbReference>
<dbReference type="InterPro" id="IPR014008">
    <property type="entry name" value="Cbl_synth_MTase_CbiT"/>
</dbReference>
<dbReference type="Pfam" id="PF13847">
    <property type="entry name" value="Methyltransf_31"/>
    <property type="match status" value="1"/>
</dbReference>
<keyword evidence="5" id="KW-0949">S-adenosyl-L-methionine</keyword>
<dbReference type="RefSeq" id="WP_058294649.1">
    <property type="nucleotide sequence ID" value="NZ_CAKJVD010000032.1"/>
</dbReference>
<evidence type="ECO:0000256" key="3">
    <source>
        <dbReference type="ARBA" id="ARBA00022603"/>
    </source>
</evidence>
<evidence type="ECO:0000313" key="8">
    <source>
        <dbReference type="EMBL" id="VCT83870.1"/>
    </source>
</evidence>
<dbReference type="PANTHER" id="PTHR43182:SF1">
    <property type="entry name" value="COBALT-PRECORRIN-7 C(5)-METHYLTRANSFERASE"/>
    <property type="match status" value="1"/>
</dbReference>
<evidence type="ECO:0000256" key="5">
    <source>
        <dbReference type="ARBA" id="ARBA00022691"/>
    </source>
</evidence>
<keyword evidence="9" id="KW-1185">Reference proteome</keyword>
<dbReference type="PANTHER" id="PTHR43182">
    <property type="entry name" value="COBALT-PRECORRIN-6B C(15)-METHYLTRANSFERASE (DECARBOXYLATING)"/>
    <property type="match status" value="1"/>
</dbReference>
<evidence type="ECO:0000256" key="2">
    <source>
        <dbReference type="ARBA" id="ARBA00022573"/>
    </source>
</evidence>
<dbReference type="InterPro" id="IPR029063">
    <property type="entry name" value="SAM-dependent_MTases_sf"/>
</dbReference>
<keyword evidence="2" id="KW-0169">Cobalamin biosynthesis</keyword>
<evidence type="ECO:0000259" key="6">
    <source>
        <dbReference type="Pfam" id="PF13847"/>
    </source>
</evidence>
<evidence type="ECO:0000256" key="4">
    <source>
        <dbReference type="ARBA" id="ARBA00022679"/>
    </source>
</evidence>
<name>A0A2A7MFK1_9CLOT</name>
<comment type="pathway">
    <text evidence="1">Cofactor biosynthesis; adenosylcobalamin biosynthesis.</text>
</comment>
<keyword evidence="4 7" id="KW-0808">Transferase</keyword>
<dbReference type="InterPro" id="IPR025714">
    <property type="entry name" value="Methyltranfer_dom"/>
</dbReference>
<dbReference type="GO" id="GO:0032259">
    <property type="term" value="P:methylation"/>
    <property type="evidence" value="ECO:0007669"/>
    <property type="project" value="UniProtKB-KW"/>
</dbReference>
<dbReference type="AlphaFoldDB" id="A0A2A7MFK1"/>
<dbReference type="Gene3D" id="3.40.50.150">
    <property type="entry name" value="Vaccinia Virus protein VP39"/>
    <property type="match status" value="1"/>
</dbReference>
<evidence type="ECO:0000313" key="9">
    <source>
        <dbReference type="Proteomes" id="UP000220840"/>
    </source>
</evidence>
<dbReference type="CDD" id="cd02440">
    <property type="entry name" value="AdoMet_MTases"/>
    <property type="match status" value="1"/>
</dbReference>
<keyword evidence="3 7" id="KW-0489">Methyltransferase</keyword>
<reference evidence="8 10" key="2">
    <citation type="submission" date="2018-06" db="EMBL/GenBank/DDBJ databases">
        <authorList>
            <consortium name="IHU Genomes"/>
        </authorList>
    </citation>
    <scope>NUCLEOTIDE SEQUENCE [LARGE SCALE GENOMIC DNA]</scope>
    <source>
        <strain evidence="8 10">NEC25</strain>
    </source>
</reference>
<dbReference type="Proteomes" id="UP000220840">
    <property type="component" value="Unassembled WGS sequence"/>
</dbReference>
<dbReference type="GeneID" id="68876817"/>
<dbReference type="STRING" id="137838.GCA_001458595_01803"/>
<evidence type="ECO:0000313" key="10">
    <source>
        <dbReference type="Proteomes" id="UP000431451"/>
    </source>
</evidence>
<dbReference type="Proteomes" id="UP000431451">
    <property type="component" value="Unassembled WGS sequence"/>
</dbReference>
<reference evidence="7 9" key="1">
    <citation type="submission" date="2017-10" db="EMBL/GenBank/DDBJ databases">
        <title>Effective Description of Clostridium neonatale sp. nov. linked to necrotizing enterocolitis in neonates and a clarification of species assignable to the genus Clostridium (Prazmowski 1880) emend. Lawson and Rainey 2016.</title>
        <authorList>
            <person name="Bernard K."/>
            <person name="Burdz T."/>
            <person name="Wiebe D."/>
            <person name="Balcewich B."/>
            <person name="Alfa M."/>
            <person name="Bernier A.-M."/>
        </authorList>
    </citation>
    <scope>NUCLEOTIDE SEQUENCE [LARGE SCALE GENOMIC DNA]</scope>
    <source>
        <strain evidence="7 9">LCDC99A005</strain>
    </source>
</reference>
<dbReference type="SUPFAM" id="SSF53335">
    <property type="entry name" value="S-adenosyl-L-methionine-dependent methyltransferases"/>
    <property type="match status" value="1"/>
</dbReference>
<dbReference type="EMBL" id="UWJD01000001">
    <property type="protein sequence ID" value="VCT83870.1"/>
    <property type="molecule type" value="Genomic_DNA"/>
</dbReference>
<gene>
    <name evidence="7" type="primary">cbiT</name>
    <name evidence="8" type="synonym">cbiET</name>
    <name evidence="8" type="ORF">CNEONATNEC25_01468</name>
    <name evidence="7" type="ORF">CQ394_01770</name>
</gene>
<dbReference type="UniPathway" id="UPA00148"/>
<evidence type="ECO:0000313" key="7">
    <source>
        <dbReference type="EMBL" id="PEG30475.1"/>
    </source>
</evidence>
<protein>
    <submittedName>
        <fullName evidence="8">Cobalamin biosynthesis bifunctional protein CbiET</fullName>
    </submittedName>
    <submittedName>
        <fullName evidence="7">Precorrin-6Y C5,15-methyltransferase (Decarboxylating) subunit CbiT</fullName>
    </submittedName>
</protein>
<dbReference type="OrthoDB" id="9780707at2"/>
<dbReference type="EMBL" id="PDCJ01000001">
    <property type="protein sequence ID" value="PEG30475.1"/>
    <property type="molecule type" value="Genomic_DNA"/>
</dbReference>
<evidence type="ECO:0000256" key="1">
    <source>
        <dbReference type="ARBA" id="ARBA00004953"/>
    </source>
</evidence>
<dbReference type="GO" id="GO:0008276">
    <property type="term" value="F:protein methyltransferase activity"/>
    <property type="evidence" value="ECO:0007669"/>
    <property type="project" value="InterPro"/>
</dbReference>
<proteinExistence type="predicted"/>
<dbReference type="NCBIfam" id="TIGR02469">
    <property type="entry name" value="CbiT"/>
    <property type="match status" value="1"/>
</dbReference>
<accession>A0A2A7MFK1</accession>